<name>A0A4V3C8I0_9ACTN</name>
<dbReference type="OrthoDB" id="3296153at2"/>
<evidence type="ECO:0000256" key="1">
    <source>
        <dbReference type="SAM" id="Phobius"/>
    </source>
</evidence>
<feature type="transmembrane region" description="Helical" evidence="1">
    <location>
        <begin position="90"/>
        <end position="108"/>
    </location>
</feature>
<dbReference type="RefSeq" id="WP_133875670.1">
    <property type="nucleotide sequence ID" value="NZ_BOMD01000024.1"/>
</dbReference>
<dbReference type="EMBL" id="SNWR01000001">
    <property type="protein sequence ID" value="TDO41678.1"/>
    <property type="molecule type" value="Genomic_DNA"/>
</dbReference>
<protein>
    <submittedName>
        <fullName evidence="3">Glycopeptide antibiotics resistance protein</fullName>
    </submittedName>
</protein>
<feature type="transmembrane region" description="Helical" evidence="1">
    <location>
        <begin position="12"/>
        <end position="29"/>
    </location>
</feature>
<keyword evidence="1" id="KW-0472">Membrane</keyword>
<keyword evidence="4" id="KW-1185">Reference proteome</keyword>
<dbReference type="InterPro" id="IPR006976">
    <property type="entry name" value="VanZ-like"/>
</dbReference>
<dbReference type="PANTHER" id="PTHR36834">
    <property type="entry name" value="MEMBRANE PROTEIN-RELATED"/>
    <property type="match status" value="1"/>
</dbReference>
<feature type="transmembrane region" description="Helical" evidence="1">
    <location>
        <begin position="115"/>
        <end position="137"/>
    </location>
</feature>
<comment type="caution">
    <text evidence="3">The sequence shown here is derived from an EMBL/GenBank/DDBJ whole genome shotgun (WGS) entry which is preliminary data.</text>
</comment>
<sequence length="188" mass="20618">MPSGRLEVPALPILIPLGVVLMVLASVIAHRRRVTTPGPLVATWVAGWYAVAVLGATMLPLRIAWGPEAGGPELYRFLLVPVLTMRVDDFILNIIMTVPLAAALRVVAGIRDRRRVVLIGFLISLSIETIQGLLLVFLHGDRWADVNDLMANTLGAWLGWLIVVRGNGVARTLDRWALLRQPEPLTRS</sequence>
<proteinExistence type="predicted"/>
<feature type="transmembrane region" description="Helical" evidence="1">
    <location>
        <begin position="41"/>
        <end position="65"/>
    </location>
</feature>
<gene>
    <name evidence="3" type="ORF">C8E87_5415</name>
</gene>
<organism evidence="3 4">
    <name type="scientific">Paractinoplanes brasiliensis</name>
    <dbReference type="NCBI Taxonomy" id="52695"/>
    <lineage>
        <taxon>Bacteria</taxon>
        <taxon>Bacillati</taxon>
        <taxon>Actinomycetota</taxon>
        <taxon>Actinomycetes</taxon>
        <taxon>Micromonosporales</taxon>
        <taxon>Micromonosporaceae</taxon>
        <taxon>Paractinoplanes</taxon>
    </lineage>
</organism>
<keyword evidence="1" id="KW-1133">Transmembrane helix</keyword>
<evidence type="ECO:0000313" key="4">
    <source>
        <dbReference type="Proteomes" id="UP000294901"/>
    </source>
</evidence>
<evidence type="ECO:0000313" key="3">
    <source>
        <dbReference type="EMBL" id="TDO41678.1"/>
    </source>
</evidence>
<dbReference type="AlphaFoldDB" id="A0A4V3C8I0"/>
<reference evidence="3 4" key="1">
    <citation type="submission" date="2019-03" db="EMBL/GenBank/DDBJ databases">
        <title>Sequencing the genomes of 1000 actinobacteria strains.</title>
        <authorList>
            <person name="Klenk H.-P."/>
        </authorList>
    </citation>
    <scope>NUCLEOTIDE SEQUENCE [LARGE SCALE GENOMIC DNA]</scope>
    <source>
        <strain evidence="3 4">DSM 43805</strain>
    </source>
</reference>
<evidence type="ECO:0000259" key="2">
    <source>
        <dbReference type="Pfam" id="PF04892"/>
    </source>
</evidence>
<feature type="domain" description="VanZ-like" evidence="2">
    <location>
        <begin position="49"/>
        <end position="163"/>
    </location>
</feature>
<accession>A0A4V3C8I0</accession>
<dbReference type="Proteomes" id="UP000294901">
    <property type="component" value="Unassembled WGS sequence"/>
</dbReference>
<dbReference type="Pfam" id="PF04892">
    <property type="entry name" value="VanZ"/>
    <property type="match status" value="1"/>
</dbReference>
<feature type="transmembrane region" description="Helical" evidence="1">
    <location>
        <begin position="149"/>
        <end position="170"/>
    </location>
</feature>
<dbReference type="PANTHER" id="PTHR36834:SF2">
    <property type="entry name" value="MEMBRANE PROTEIN"/>
    <property type="match status" value="1"/>
</dbReference>
<keyword evidence="1" id="KW-0812">Transmembrane</keyword>
<dbReference type="InterPro" id="IPR053150">
    <property type="entry name" value="Teicoplanin_resist-assoc"/>
</dbReference>